<dbReference type="Pfam" id="PF13481">
    <property type="entry name" value="AAA_25"/>
    <property type="match status" value="1"/>
</dbReference>
<protein>
    <submittedName>
        <fullName evidence="2">Bifunctional DNA primase/polymerase</fullName>
    </submittedName>
</protein>
<dbReference type="SMART" id="SM00943">
    <property type="entry name" value="Prim-Pol"/>
    <property type="match status" value="1"/>
</dbReference>
<evidence type="ECO:0000313" key="2">
    <source>
        <dbReference type="EMBL" id="MEX3740980.1"/>
    </source>
</evidence>
<comment type="caution">
    <text evidence="2">The sequence shown here is derived from an EMBL/GenBank/DDBJ whole genome shotgun (WGS) entry which is preliminary data.</text>
</comment>
<dbReference type="EMBL" id="JBDLOU010000056">
    <property type="protein sequence ID" value="MEX3740980.1"/>
    <property type="molecule type" value="Genomic_DNA"/>
</dbReference>
<keyword evidence="3" id="KW-1185">Reference proteome</keyword>
<dbReference type="InterPro" id="IPR027417">
    <property type="entry name" value="P-loop_NTPase"/>
</dbReference>
<sequence>MTLARQAGDECNPYADAAMRYRRSGWGGPLPLPYSKKEKPPIGFTGEQAPYPTVEKIEEWQNAGRQNICLRLAGVDADHEIIGIDVDQYTKGNKQKRGFDQLQELVKTLGPLPDTWISSSRTDGKSGIRFYRVPRGLSFAGKVDDDVEVIRKGHRYAVVWPSVHPDGMAYWWFPPGHDPDDVNKDVWNGDLPDPRTFEKLPDPWIDFLTNHRTLASADLSDDKSRLDEIYGWADETFHGDDDSPPCVKMREKLTKHIEKVRDSSTFHDLLTNAHWNLFKLASEGHHGWVAAVNQYEQEWVKAVIARGGGTTDRSPETLRQEVFRSRSKALRKLKALDKPVLSSCEIVGCVGDMANVISFPNLETGETMDQDEQPETIFRKLGPTDWAQPVATTRFLIKRVLSTDTWGVNGGPEKSLKTHDNQAIGLAVATGSNLYNDARFTVERPGKVVYIVGEGGENQVRRTLHRMLRAYGVKPEDVARDPDFPFVVFFGAAPLDSYRLREELKSVLDEHQPSLVLMESFYNFHPDVNAANLYERGQVIDSYHKLVRSGGSDVVSLLTDHNKKGANELGLRQISMAGQAENSDSWIQRKHRTDPDVQSGEFQLTTSFNGRDWGGNVFDIDWHLGAFDHDANAHVGLIDWDVTDHGAVGGTQTRLSTLRADIAALIHGNPWRETRTSLKTKLPNRNQDITDEIARMLADSVIEEDAPKNHGITGKAMVFGPGPSMSAVASKLVLPVGVNTP</sequence>
<gene>
    <name evidence="2" type="ORF">ABFW12_22395</name>
</gene>
<dbReference type="Pfam" id="PF09250">
    <property type="entry name" value="Prim-Pol"/>
    <property type="match status" value="1"/>
</dbReference>
<evidence type="ECO:0000313" key="3">
    <source>
        <dbReference type="Proteomes" id="UP001558474"/>
    </source>
</evidence>
<organism evidence="2 3">
    <name type="scientific">Mycolicibacterium porcinum</name>
    <dbReference type="NCBI Taxonomy" id="39693"/>
    <lineage>
        <taxon>Bacteria</taxon>
        <taxon>Bacillati</taxon>
        <taxon>Actinomycetota</taxon>
        <taxon>Actinomycetes</taxon>
        <taxon>Mycobacteriales</taxon>
        <taxon>Mycobacteriaceae</taxon>
        <taxon>Mycolicibacterium</taxon>
    </lineage>
</organism>
<dbReference type="Gene3D" id="3.40.50.300">
    <property type="entry name" value="P-loop containing nucleotide triphosphate hydrolases"/>
    <property type="match status" value="1"/>
</dbReference>
<feature type="domain" description="DNA primase/polymerase bifunctional N-terminal" evidence="1">
    <location>
        <begin position="18"/>
        <end position="182"/>
    </location>
</feature>
<dbReference type="InterPro" id="IPR015330">
    <property type="entry name" value="DNA_primase/pol_bifunc_N"/>
</dbReference>
<dbReference type="RefSeq" id="WP_368573730.1">
    <property type="nucleotide sequence ID" value="NZ_JBDLOU010000056.1"/>
</dbReference>
<proteinExistence type="predicted"/>
<dbReference type="CDD" id="cd04859">
    <property type="entry name" value="Prim_Pol"/>
    <property type="match status" value="1"/>
</dbReference>
<dbReference type="Proteomes" id="UP001558474">
    <property type="component" value="Unassembled WGS sequence"/>
</dbReference>
<accession>A0ABV3VK08</accession>
<evidence type="ECO:0000259" key="1">
    <source>
        <dbReference type="SMART" id="SM00943"/>
    </source>
</evidence>
<reference evidence="2 3" key="1">
    <citation type="submission" date="2024-04" db="EMBL/GenBank/DDBJ databases">
        <title>Genomic Markers of Mycobacteria.</title>
        <authorList>
            <person name="Soliman M.S."/>
            <person name="Elkholy A."/>
            <person name="Soliman N.S."/>
            <person name="Abbas A."/>
            <person name="Khayrat S."/>
            <person name="Shawky S."/>
        </authorList>
    </citation>
    <scope>NUCLEOTIDE SEQUENCE [LARGE SCALE GENOMIC DNA]</scope>
    <source>
        <strain evidence="2 3">Egy-CU-AM5</strain>
    </source>
</reference>
<name>A0ABV3VK08_9MYCO</name>